<dbReference type="EMBL" id="LR796481">
    <property type="protein sequence ID" value="CAB4148017.1"/>
    <property type="molecule type" value="Genomic_DNA"/>
</dbReference>
<proteinExistence type="predicted"/>
<protein>
    <submittedName>
        <fullName evidence="2">Uncharacterized protein</fullName>
    </submittedName>
</protein>
<accession>A0A6J5LT64</accession>
<evidence type="ECO:0000256" key="1">
    <source>
        <dbReference type="SAM" id="MobiDB-lite"/>
    </source>
</evidence>
<feature type="region of interest" description="Disordered" evidence="1">
    <location>
        <begin position="149"/>
        <end position="192"/>
    </location>
</feature>
<evidence type="ECO:0000313" key="2">
    <source>
        <dbReference type="EMBL" id="CAB4137744.1"/>
    </source>
</evidence>
<reference evidence="2" key="1">
    <citation type="submission" date="2020-04" db="EMBL/GenBank/DDBJ databases">
        <authorList>
            <person name="Chiriac C."/>
            <person name="Salcher M."/>
            <person name="Ghai R."/>
            <person name="Kavagutti S V."/>
        </authorList>
    </citation>
    <scope>NUCLEOTIDE SEQUENCE</scope>
</reference>
<name>A0A6J5LT64_9CAUD</name>
<gene>
    <name evidence="2" type="ORF">UFOVP325_80</name>
    <name evidence="3" type="ORF">UFOVP430_75</name>
</gene>
<dbReference type="EMBL" id="LR796338">
    <property type="protein sequence ID" value="CAB4137744.1"/>
    <property type="molecule type" value="Genomic_DNA"/>
</dbReference>
<organism evidence="2">
    <name type="scientific">uncultured Caudovirales phage</name>
    <dbReference type="NCBI Taxonomy" id="2100421"/>
    <lineage>
        <taxon>Viruses</taxon>
        <taxon>Duplodnaviria</taxon>
        <taxon>Heunggongvirae</taxon>
        <taxon>Uroviricota</taxon>
        <taxon>Caudoviricetes</taxon>
        <taxon>Peduoviridae</taxon>
        <taxon>Maltschvirus</taxon>
        <taxon>Maltschvirus maltsch</taxon>
    </lineage>
</organism>
<sequence>MASYRAGSPEDVATMLGKNPKIESLVVPNSLKGWGDVNELSRSASTGEPHAGGTMNTQTWHLARPGEDAVFVGGQPDSSGKRIETEYQGGGTATPHISPLSILQHANRIRQATGNSPRANLGLWVNPDIADNKRGIDVDASTGVATESEAIDLMKTRPSEEGAWSMKKMAENDGDGYVPNPAYDPNTVKPSH</sequence>
<evidence type="ECO:0000313" key="3">
    <source>
        <dbReference type="EMBL" id="CAB4148017.1"/>
    </source>
</evidence>